<dbReference type="InterPro" id="IPR050430">
    <property type="entry name" value="Peptidase_S1"/>
</dbReference>
<comment type="caution">
    <text evidence="8">The sequence shown here is derived from an EMBL/GenBank/DDBJ whole genome shotgun (WGS) entry which is preliminary data.</text>
</comment>
<dbReference type="GO" id="GO:0004252">
    <property type="term" value="F:serine-type endopeptidase activity"/>
    <property type="evidence" value="ECO:0007669"/>
    <property type="project" value="InterPro"/>
</dbReference>
<keyword evidence="3" id="KW-0964">Secreted</keyword>
<dbReference type="GO" id="GO:0006508">
    <property type="term" value="P:proteolysis"/>
    <property type="evidence" value="ECO:0007669"/>
    <property type="project" value="UniProtKB-KW"/>
</dbReference>
<keyword evidence="5 8" id="KW-0645">Protease</keyword>
<reference evidence="8" key="1">
    <citation type="journal article" date="2014" name="Int. J. Syst. Evol. Microbiol.">
        <title>Complete genome sequence of Corynebacterium casei LMG S-19264T (=DSM 44701T), isolated from a smear-ripened cheese.</title>
        <authorList>
            <consortium name="US DOE Joint Genome Institute (JGI-PGF)"/>
            <person name="Walter F."/>
            <person name="Albersmeier A."/>
            <person name="Kalinowski J."/>
            <person name="Ruckert C."/>
        </authorList>
    </citation>
    <scope>NUCLEOTIDE SEQUENCE</scope>
    <source>
        <strain evidence="8">JCM 3276</strain>
    </source>
</reference>
<dbReference type="PRINTS" id="PR00722">
    <property type="entry name" value="CHYMOTRYPSIN"/>
</dbReference>
<dbReference type="InterPro" id="IPR033116">
    <property type="entry name" value="TRYPSIN_SER"/>
</dbReference>
<sequence>MGGKSRRILGVAAALAVLAAMFAQFVADAGEDIVGGSRASIAKHPYVVFLADPDGRQYCGGTLVAPDKVVTAAHCVTPFAVTDIKVVGGREDKEATAGEVRPVTEAWVHPEYRSVTEGYDVAVLTLADPLPYRLLPIAGADSDPLYAAGEMATILGWGRTSAGGESSQFLLKAEVPLYADDDCAAAYADFAPEPMVCAGLPEGGVDTCQGDSGGPLVVDDTLVGISSWGEGCAEPGNPGVYTRVSTYAADIAAALEPAPPTTPAP</sequence>
<evidence type="ECO:0000256" key="5">
    <source>
        <dbReference type="RuleBase" id="RU363034"/>
    </source>
</evidence>
<dbReference type="GO" id="GO:0051604">
    <property type="term" value="P:protein maturation"/>
    <property type="evidence" value="ECO:0007669"/>
    <property type="project" value="UniProtKB-ARBA"/>
</dbReference>
<name>A0A918GJD6_9PSEU</name>
<gene>
    <name evidence="8" type="ORF">GCM10010171_38020</name>
</gene>
<organism evidence="8 9">
    <name type="scientific">Actinokineospora fastidiosa</name>
    <dbReference type="NCBI Taxonomy" id="1816"/>
    <lineage>
        <taxon>Bacteria</taxon>
        <taxon>Bacillati</taxon>
        <taxon>Actinomycetota</taxon>
        <taxon>Actinomycetes</taxon>
        <taxon>Pseudonocardiales</taxon>
        <taxon>Pseudonocardiaceae</taxon>
        <taxon>Actinokineospora</taxon>
    </lineage>
</organism>
<dbReference type="PANTHER" id="PTHR24276">
    <property type="entry name" value="POLYSERASE-RELATED"/>
    <property type="match status" value="1"/>
</dbReference>
<dbReference type="FunFam" id="2.40.10.10:FF:000047">
    <property type="entry name" value="Trypsin eta"/>
    <property type="match status" value="1"/>
</dbReference>
<comment type="subcellular location">
    <subcellularLocation>
        <location evidence="1">Secreted</location>
    </subcellularLocation>
</comment>
<proteinExistence type="inferred from homology"/>
<keyword evidence="4" id="KW-1015">Disulfide bond</keyword>
<dbReference type="PROSITE" id="PS00134">
    <property type="entry name" value="TRYPSIN_HIS"/>
    <property type="match status" value="1"/>
</dbReference>
<evidence type="ECO:0000256" key="4">
    <source>
        <dbReference type="ARBA" id="ARBA00023157"/>
    </source>
</evidence>
<keyword evidence="9" id="KW-1185">Reference proteome</keyword>
<dbReference type="InterPro" id="IPR018114">
    <property type="entry name" value="TRYPSIN_HIS"/>
</dbReference>
<dbReference type="CDD" id="cd00190">
    <property type="entry name" value="Tryp_SPc"/>
    <property type="match status" value="1"/>
</dbReference>
<keyword evidence="6" id="KW-0732">Signal</keyword>
<evidence type="ECO:0000259" key="7">
    <source>
        <dbReference type="PROSITE" id="PS50240"/>
    </source>
</evidence>
<dbReference type="Proteomes" id="UP000660680">
    <property type="component" value="Unassembled WGS sequence"/>
</dbReference>
<feature type="signal peptide" evidence="6">
    <location>
        <begin position="1"/>
        <end position="29"/>
    </location>
</feature>
<dbReference type="InterPro" id="IPR043504">
    <property type="entry name" value="Peptidase_S1_PA_chymotrypsin"/>
</dbReference>
<dbReference type="RefSeq" id="WP_189211688.1">
    <property type="nucleotide sequence ID" value="NZ_BMRB01000002.1"/>
</dbReference>
<dbReference type="Pfam" id="PF00089">
    <property type="entry name" value="Trypsin"/>
    <property type="match status" value="1"/>
</dbReference>
<dbReference type="PROSITE" id="PS50240">
    <property type="entry name" value="TRYPSIN_DOM"/>
    <property type="match status" value="1"/>
</dbReference>
<evidence type="ECO:0000256" key="2">
    <source>
        <dbReference type="ARBA" id="ARBA00007664"/>
    </source>
</evidence>
<dbReference type="SMART" id="SM00020">
    <property type="entry name" value="Tryp_SPc"/>
    <property type="match status" value="1"/>
</dbReference>
<dbReference type="PROSITE" id="PS00135">
    <property type="entry name" value="TRYPSIN_SER"/>
    <property type="match status" value="1"/>
</dbReference>
<keyword evidence="5" id="KW-0378">Hydrolase</keyword>
<dbReference type="InterPro" id="IPR001314">
    <property type="entry name" value="Peptidase_S1A"/>
</dbReference>
<dbReference type="GO" id="GO:0005576">
    <property type="term" value="C:extracellular region"/>
    <property type="evidence" value="ECO:0007669"/>
    <property type="project" value="UniProtKB-SubCell"/>
</dbReference>
<dbReference type="Gene3D" id="2.40.10.10">
    <property type="entry name" value="Trypsin-like serine proteases"/>
    <property type="match status" value="1"/>
</dbReference>
<feature type="chain" id="PRO_5037434746" evidence="6">
    <location>
        <begin position="30"/>
        <end position="265"/>
    </location>
</feature>
<evidence type="ECO:0000256" key="3">
    <source>
        <dbReference type="ARBA" id="ARBA00022525"/>
    </source>
</evidence>
<protein>
    <submittedName>
        <fullName evidence="8">Serine protease</fullName>
    </submittedName>
</protein>
<evidence type="ECO:0000256" key="1">
    <source>
        <dbReference type="ARBA" id="ARBA00004613"/>
    </source>
</evidence>
<keyword evidence="5" id="KW-0720">Serine protease</keyword>
<dbReference type="PANTHER" id="PTHR24276:SF98">
    <property type="entry name" value="FI18310P1-RELATED"/>
    <property type="match status" value="1"/>
</dbReference>
<feature type="domain" description="Peptidase S1" evidence="7">
    <location>
        <begin position="33"/>
        <end position="256"/>
    </location>
</feature>
<evidence type="ECO:0000256" key="6">
    <source>
        <dbReference type="SAM" id="SignalP"/>
    </source>
</evidence>
<reference evidence="8" key="2">
    <citation type="submission" date="2020-09" db="EMBL/GenBank/DDBJ databases">
        <authorList>
            <person name="Sun Q."/>
            <person name="Ohkuma M."/>
        </authorList>
    </citation>
    <scope>NUCLEOTIDE SEQUENCE</scope>
    <source>
        <strain evidence="8">JCM 3276</strain>
    </source>
</reference>
<accession>A0A918GJD6</accession>
<evidence type="ECO:0000313" key="8">
    <source>
        <dbReference type="EMBL" id="GGS39357.1"/>
    </source>
</evidence>
<dbReference type="InterPro" id="IPR009003">
    <property type="entry name" value="Peptidase_S1_PA"/>
</dbReference>
<evidence type="ECO:0000313" key="9">
    <source>
        <dbReference type="Proteomes" id="UP000660680"/>
    </source>
</evidence>
<dbReference type="EMBL" id="BMRB01000002">
    <property type="protein sequence ID" value="GGS39357.1"/>
    <property type="molecule type" value="Genomic_DNA"/>
</dbReference>
<dbReference type="SUPFAM" id="SSF50494">
    <property type="entry name" value="Trypsin-like serine proteases"/>
    <property type="match status" value="1"/>
</dbReference>
<dbReference type="InterPro" id="IPR001254">
    <property type="entry name" value="Trypsin_dom"/>
</dbReference>
<comment type="similarity">
    <text evidence="2">Belongs to the peptidase S1 family.</text>
</comment>
<dbReference type="AlphaFoldDB" id="A0A918GJD6"/>